<dbReference type="EMBL" id="AP017895">
    <property type="protein sequence ID" value="BAV86348.1"/>
    <property type="molecule type" value="Genomic_DNA"/>
</dbReference>
<evidence type="ECO:0000256" key="2">
    <source>
        <dbReference type="ARBA" id="ARBA00031870"/>
    </source>
</evidence>
<evidence type="ECO:0000259" key="5">
    <source>
        <dbReference type="Pfam" id="PF00849"/>
    </source>
</evidence>
<accession>A0A2Z5QVC6</accession>
<dbReference type="InterPro" id="IPR006224">
    <property type="entry name" value="PsdUridine_synth_RluA-like_CS"/>
</dbReference>
<dbReference type="Pfam" id="PF00849">
    <property type="entry name" value="PseudoU_synth_2"/>
    <property type="match status" value="1"/>
</dbReference>
<dbReference type="GO" id="GO:0009982">
    <property type="term" value="F:pseudouridine synthase activity"/>
    <property type="evidence" value="ECO:0007669"/>
    <property type="project" value="InterPro"/>
</dbReference>
<reference evidence="6 7" key="1">
    <citation type="submission" date="2016-10" db="EMBL/GenBank/DDBJ databases">
        <title>Genome sequence of Rothia aeria strain JCM11412.</title>
        <authorList>
            <person name="Nambu T."/>
        </authorList>
    </citation>
    <scope>NUCLEOTIDE SEQUENCE [LARGE SCALE GENOMIC DNA]</scope>
    <source>
        <strain evidence="6 7">JCM 11412</strain>
    </source>
</reference>
<feature type="domain" description="Pseudouridine synthase RsuA/RluA-like" evidence="5">
    <location>
        <begin position="119"/>
        <end position="309"/>
    </location>
</feature>
<dbReference type="Gene3D" id="3.30.2350.10">
    <property type="entry name" value="Pseudouridine synthase"/>
    <property type="match status" value="1"/>
</dbReference>
<proteinExistence type="predicted"/>
<sequence>MPRRVTRDTKTPPLPQRAGIDPVAFTLPNDPGAALDIAGSAHPNQPVRTVADFLVARFYPHNPRIITDRLERGEIRTDNGRILTGDSPYVPGLTIWYYRELPEEPQLPDDLPVLYEDEHVLAVDKPHFLPTTPRGAFVAQTALTKLRVREGNPLLVPVHRLDRATAGVLLFAKTVPARGLFQTMFARREVFKEYLAVARPIPDPQARAAALSGELTVRTRIEKIRGKLQVRQWDQPSCERELLNPNATTGVRILTVFDAPGPHHTANTPQHTGAIAHPAPGCPVTGGQLALYRLRPHTGKTHQLRAHLHLLGAPIAGDVLYPKVLPPADAPELPLQLVAHRLEFEHPVTGERVRLRSMRKLALLPS</sequence>
<dbReference type="GO" id="GO:0140098">
    <property type="term" value="F:catalytic activity, acting on RNA"/>
    <property type="evidence" value="ECO:0007669"/>
    <property type="project" value="UniProtKB-ARBA"/>
</dbReference>
<dbReference type="InterPro" id="IPR006145">
    <property type="entry name" value="PsdUridine_synth_RsuA/RluA"/>
</dbReference>
<organism evidence="6 7">
    <name type="scientific">Rothia aeria</name>
    <dbReference type="NCBI Taxonomy" id="172042"/>
    <lineage>
        <taxon>Bacteria</taxon>
        <taxon>Bacillati</taxon>
        <taxon>Actinomycetota</taxon>
        <taxon>Actinomycetes</taxon>
        <taxon>Micrococcales</taxon>
        <taxon>Micrococcaceae</taxon>
        <taxon>Rothia</taxon>
    </lineage>
</organism>
<evidence type="ECO:0000256" key="3">
    <source>
        <dbReference type="ARBA" id="ARBA00033164"/>
    </source>
</evidence>
<name>A0A2Z5QVC6_9MICC</name>
<dbReference type="InterPro" id="IPR050188">
    <property type="entry name" value="RluA_PseudoU_synthase"/>
</dbReference>
<evidence type="ECO:0000256" key="1">
    <source>
        <dbReference type="ARBA" id="ARBA00000073"/>
    </source>
</evidence>
<keyword evidence="7" id="KW-1185">Reference proteome</keyword>
<comment type="catalytic activity">
    <reaction evidence="1">
        <text>a uridine in RNA = a pseudouridine in RNA</text>
        <dbReference type="Rhea" id="RHEA:48348"/>
        <dbReference type="Rhea" id="RHEA-COMP:12068"/>
        <dbReference type="Rhea" id="RHEA-COMP:12069"/>
        <dbReference type="ChEBI" id="CHEBI:65314"/>
        <dbReference type="ChEBI" id="CHEBI:65315"/>
    </reaction>
</comment>
<evidence type="ECO:0000256" key="4">
    <source>
        <dbReference type="SAM" id="MobiDB-lite"/>
    </source>
</evidence>
<gene>
    <name evidence="6" type="ORF">RA11412_0049</name>
</gene>
<dbReference type="RefSeq" id="WP_128087076.1">
    <property type="nucleotide sequence ID" value="NZ_CBDEQU010000080.1"/>
</dbReference>
<dbReference type="Proteomes" id="UP000250241">
    <property type="component" value="Chromosome"/>
</dbReference>
<dbReference type="InterPro" id="IPR020103">
    <property type="entry name" value="PsdUridine_synth_cat_dom_sf"/>
</dbReference>
<dbReference type="AlphaFoldDB" id="A0A2Z5QVC6"/>
<dbReference type="GO" id="GO:0000455">
    <property type="term" value="P:enzyme-directed rRNA pseudouridine synthesis"/>
    <property type="evidence" value="ECO:0007669"/>
    <property type="project" value="TreeGrafter"/>
</dbReference>
<dbReference type="GeneID" id="93862198"/>
<feature type="region of interest" description="Disordered" evidence="4">
    <location>
        <begin position="1"/>
        <end position="20"/>
    </location>
</feature>
<dbReference type="KEGG" id="raj:RA11412_0049"/>
<dbReference type="PANTHER" id="PTHR21600">
    <property type="entry name" value="MITOCHONDRIAL RNA PSEUDOURIDINE SYNTHASE"/>
    <property type="match status" value="1"/>
</dbReference>
<dbReference type="SUPFAM" id="SSF55120">
    <property type="entry name" value="Pseudouridine synthase"/>
    <property type="match status" value="1"/>
</dbReference>
<evidence type="ECO:0000313" key="6">
    <source>
        <dbReference type="EMBL" id="BAV86348.1"/>
    </source>
</evidence>
<dbReference type="PROSITE" id="PS01129">
    <property type="entry name" value="PSI_RLU"/>
    <property type="match status" value="1"/>
</dbReference>
<feature type="compositionally biased region" description="Basic and acidic residues" evidence="4">
    <location>
        <begin position="1"/>
        <end position="10"/>
    </location>
</feature>
<dbReference type="PANTHER" id="PTHR21600:SF84">
    <property type="entry name" value="PSEUDOURIDINE SYNTHASE RSUA_RLUA-LIKE DOMAIN-CONTAINING PROTEIN"/>
    <property type="match status" value="1"/>
</dbReference>
<evidence type="ECO:0000313" key="7">
    <source>
        <dbReference type="Proteomes" id="UP000250241"/>
    </source>
</evidence>
<protein>
    <recommendedName>
        <fullName evidence="2">RNA pseudouridylate synthase</fullName>
    </recommendedName>
    <alternativeName>
        <fullName evidence="3">RNA-uridine isomerase</fullName>
    </alternativeName>
</protein>
<dbReference type="GO" id="GO:0003723">
    <property type="term" value="F:RNA binding"/>
    <property type="evidence" value="ECO:0007669"/>
    <property type="project" value="InterPro"/>
</dbReference>